<comment type="caution">
    <text evidence="2">The sequence shown here is derived from an EMBL/GenBank/DDBJ whole genome shotgun (WGS) entry which is preliminary data.</text>
</comment>
<reference evidence="2" key="1">
    <citation type="submission" date="2023-07" db="EMBL/GenBank/DDBJ databases">
        <title>Functional and genomic diversity of the sorghum phyllosphere microbiome.</title>
        <authorList>
            <person name="Shade A."/>
        </authorList>
    </citation>
    <scope>NUCLEOTIDE SEQUENCE</scope>
    <source>
        <strain evidence="2">SORGH_AS_0457</strain>
    </source>
</reference>
<dbReference type="RefSeq" id="WP_307106850.1">
    <property type="nucleotide sequence ID" value="NZ_JAUTAS010000001.1"/>
</dbReference>
<accession>A0AAP5AI81</accession>
<proteinExistence type="predicted"/>
<evidence type="ECO:0000313" key="2">
    <source>
        <dbReference type="EMBL" id="MDQ1108457.1"/>
    </source>
</evidence>
<protein>
    <recommendedName>
        <fullName evidence="4">DUF2092 domain-containing protein</fullName>
    </recommendedName>
</protein>
<dbReference type="InterPro" id="IPR019207">
    <property type="entry name" value="DUF2092"/>
</dbReference>
<feature type="signal peptide" evidence="1">
    <location>
        <begin position="1"/>
        <end position="22"/>
    </location>
</feature>
<sequence length="265" mass="28934">MRHSLACPLLALLIAAPLPWQSASGAPPAPRAAASATVDPEAVAALTRMGKALRALPHFTLAATTRTDYVLDDGQKLALAGTVDYKVLGPDRFFVEVRSDHQHRQLFYDGHTLTIHSPRQKYYATVENLDRSSQALLSDSATRLGVEFPLADLFLWGTPGFPTDVIESALFVGSERVDGEATRHYAFRQPGVDWQVWISDATHLPRQLLITSHADPALPDYQAKLKWDTRRAVSANELVFRPDGATRIAFVPVAQAGDADDKGGL</sequence>
<evidence type="ECO:0008006" key="4">
    <source>
        <dbReference type="Google" id="ProtNLM"/>
    </source>
</evidence>
<dbReference type="EMBL" id="JAUTAS010000001">
    <property type="protein sequence ID" value="MDQ1108457.1"/>
    <property type="molecule type" value="Genomic_DNA"/>
</dbReference>
<dbReference type="Proteomes" id="UP001226084">
    <property type="component" value="Unassembled WGS sequence"/>
</dbReference>
<gene>
    <name evidence="2" type="ORF">QE424_001616</name>
</gene>
<evidence type="ECO:0000313" key="3">
    <source>
        <dbReference type="Proteomes" id="UP001226084"/>
    </source>
</evidence>
<feature type="chain" id="PRO_5042931876" description="DUF2092 domain-containing protein" evidence="1">
    <location>
        <begin position="23"/>
        <end position="265"/>
    </location>
</feature>
<dbReference type="Pfam" id="PF09865">
    <property type="entry name" value="DUF2092"/>
    <property type="match status" value="1"/>
</dbReference>
<evidence type="ECO:0000256" key="1">
    <source>
        <dbReference type="SAM" id="SignalP"/>
    </source>
</evidence>
<name>A0AAP5AI81_9GAMM</name>
<organism evidence="2 3">
    <name type="scientific">Stenotrophomonas rhizophila</name>
    <dbReference type="NCBI Taxonomy" id="216778"/>
    <lineage>
        <taxon>Bacteria</taxon>
        <taxon>Pseudomonadati</taxon>
        <taxon>Pseudomonadota</taxon>
        <taxon>Gammaproteobacteria</taxon>
        <taxon>Lysobacterales</taxon>
        <taxon>Lysobacteraceae</taxon>
        <taxon>Stenotrophomonas</taxon>
    </lineage>
</organism>
<dbReference type="AlphaFoldDB" id="A0AAP5AI81"/>
<keyword evidence="1" id="KW-0732">Signal</keyword>